<dbReference type="Pfam" id="PF20239">
    <property type="entry name" value="DUF6596"/>
    <property type="match status" value="1"/>
</dbReference>
<comment type="similarity">
    <text evidence="1">Belongs to the sigma-70 factor family. ECF subfamily.</text>
</comment>
<keyword evidence="3" id="KW-0731">Sigma factor</keyword>
<evidence type="ECO:0000313" key="7">
    <source>
        <dbReference type="EMBL" id="GAA4709213.1"/>
    </source>
</evidence>
<dbReference type="InterPro" id="IPR013249">
    <property type="entry name" value="RNA_pol_sigma70_r4_t2"/>
</dbReference>
<dbReference type="Gene3D" id="1.10.10.10">
    <property type="entry name" value="Winged helix-like DNA-binding domain superfamily/Winged helix DNA-binding domain"/>
    <property type="match status" value="1"/>
</dbReference>
<dbReference type="InterPro" id="IPR036388">
    <property type="entry name" value="WH-like_DNA-bd_sf"/>
</dbReference>
<feature type="domain" description="RNA polymerase sigma factor 70 region 4 type 2" evidence="5">
    <location>
        <begin position="38"/>
        <end position="89"/>
    </location>
</feature>
<sequence>MAARKLPLLAVEASVQEEAQAFMADVGEPVQDERLRLVLLCAHPSLPAPSAAALTLRLVLGVSTEDVARLFLVPTTTMAARLTRARKRLAAESFEVPADLAPRVAVVADVAYLAFTAGYAPGSGPDVLRASVAGEAIRLVRVLRSVLPYADVEVDALLALMLLQHSRRDARAVDGRLVLLPDQDRSRWDLAAIAEALDLLRPWVAAPASPYLLQALIAAEHAIAPTAADTAWDRIVLRYEELEDLTGSPVVRLNRAVAVAEASGPAAGLAVLSGLTLPGHRLPATRAELLARLGRLDDARTAYDEAIGRCGNLAERAHLIERRRLL</sequence>
<evidence type="ECO:0000259" key="6">
    <source>
        <dbReference type="Pfam" id="PF20239"/>
    </source>
</evidence>
<keyword evidence="4" id="KW-0804">Transcription</keyword>
<dbReference type="PANTHER" id="PTHR47756:SF2">
    <property type="entry name" value="BLL6612 PROTEIN"/>
    <property type="match status" value="1"/>
</dbReference>
<feature type="domain" description="DUF6596" evidence="6">
    <location>
        <begin position="103"/>
        <end position="201"/>
    </location>
</feature>
<dbReference type="EMBL" id="BAABKM010000002">
    <property type="protein sequence ID" value="GAA4709213.1"/>
    <property type="molecule type" value="Genomic_DNA"/>
</dbReference>
<dbReference type="SUPFAM" id="SSF88659">
    <property type="entry name" value="Sigma3 and sigma4 domains of RNA polymerase sigma factors"/>
    <property type="match status" value="1"/>
</dbReference>
<dbReference type="InterPro" id="IPR046531">
    <property type="entry name" value="DUF6596"/>
</dbReference>
<dbReference type="PANTHER" id="PTHR47756">
    <property type="entry name" value="BLL6612 PROTEIN-RELATED"/>
    <property type="match status" value="1"/>
</dbReference>
<protein>
    <submittedName>
        <fullName evidence="7">RNA polymerase sigma factor</fullName>
    </submittedName>
</protein>
<keyword evidence="2" id="KW-0805">Transcription regulation</keyword>
<evidence type="ECO:0000256" key="3">
    <source>
        <dbReference type="ARBA" id="ARBA00023082"/>
    </source>
</evidence>
<gene>
    <name evidence="7" type="ORF">GCM10023349_30140</name>
</gene>
<evidence type="ECO:0000256" key="2">
    <source>
        <dbReference type="ARBA" id="ARBA00023015"/>
    </source>
</evidence>
<evidence type="ECO:0000256" key="1">
    <source>
        <dbReference type="ARBA" id="ARBA00010641"/>
    </source>
</evidence>
<name>A0ABP8XJ98_9ACTN</name>
<dbReference type="Proteomes" id="UP001499974">
    <property type="component" value="Unassembled WGS sequence"/>
</dbReference>
<keyword evidence="8" id="KW-1185">Reference proteome</keyword>
<evidence type="ECO:0000256" key="4">
    <source>
        <dbReference type="ARBA" id="ARBA00023163"/>
    </source>
</evidence>
<dbReference type="Pfam" id="PF08281">
    <property type="entry name" value="Sigma70_r4_2"/>
    <property type="match status" value="1"/>
</dbReference>
<organism evidence="7 8">
    <name type="scientific">Nocardioides conyzicola</name>
    <dbReference type="NCBI Taxonomy" id="1651781"/>
    <lineage>
        <taxon>Bacteria</taxon>
        <taxon>Bacillati</taxon>
        <taxon>Actinomycetota</taxon>
        <taxon>Actinomycetes</taxon>
        <taxon>Propionibacteriales</taxon>
        <taxon>Nocardioidaceae</taxon>
        <taxon>Nocardioides</taxon>
    </lineage>
</organism>
<dbReference type="InterPro" id="IPR013324">
    <property type="entry name" value="RNA_pol_sigma_r3/r4-like"/>
</dbReference>
<reference evidence="8" key="1">
    <citation type="journal article" date="2019" name="Int. J. Syst. Evol. Microbiol.">
        <title>The Global Catalogue of Microorganisms (GCM) 10K type strain sequencing project: providing services to taxonomists for standard genome sequencing and annotation.</title>
        <authorList>
            <consortium name="The Broad Institute Genomics Platform"/>
            <consortium name="The Broad Institute Genome Sequencing Center for Infectious Disease"/>
            <person name="Wu L."/>
            <person name="Ma J."/>
        </authorList>
    </citation>
    <scope>NUCLEOTIDE SEQUENCE [LARGE SCALE GENOMIC DNA]</scope>
    <source>
        <strain evidence="8">JCM 18531</strain>
    </source>
</reference>
<accession>A0ABP8XJ98</accession>
<comment type="caution">
    <text evidence="7">The sequence shown here is derived from an EMBL/GenBank/DDBJ whole genome shotgun (WGS) entry which is preliminary data.</text>
</comment>
<evidence type="ECO:0000259" key="5">
    <source>
        <dbReference type="Pfam" id="PF08281"/>
    </source>
</evidence>
<proteinExistence type="inferred from homology"/>
<evidence type="ECO:0000313" key="8">
    <source>
        <dbReference type="Proteomes" id="UP001499974"/>
    </source>
</evidence>